<protein>
    <submittedName>
        <fullName evidence="5">Mannosyltransferase KTR2</fullName>
    </submittedName>
</protein>
<dbReference type="GO" id="GO:0006487">
    <property type="term" value="P:protein N-linked glycosylation"/>
    <property type="evidence" value="ECO:0007669"/>
    <property type="project" value="TreeGrafter"/>
</dbReference>
<keyword evidence="5" id="KW-0328">Glycosyltransferase</keyword>
<dbReference type="GO" id="GO:0005794">
    <property type="term" value="C:Golgi apparatus"/>
    <property type="evidence" value="ECO:0007669"/>
    <property type="project" value="TreeGrafter"/>
</dbReference>
<evidence type="ECO:0000256" key="3">
    <source>
        <dbReference type="SAM" id="SignalP"/>
    </source>
</evidence>
<evidence type="ECO:0000256" key="2">
    <source>
        <dbReference type="ARBA" id="ARBA00022679"/>
    </source>
</evidence>
<dbReference type="EMBL" id="CAMXCT010000434">
    <property type="protein sequence ID" value="CAI3978729.1"/>
    <property type="molecule type" value="Genomic_DNA"/>
</dbReference>
<feature type="signal peptide" evidence="3">
    <location>
        <begin position="1"/>
        <end position="21"/>
    </location>
</feature>
<keyword evidence="3" id="KW-0732">Signal</keyword>
<dbReference type="Proteomes" id="UP001152797">
    <property type="component" value="Unassembled WGS sequence"/>
</dbReference>
<dbReference type="InterPro" id="IPR029044">
    <property type="entry name" value="Nucleotide-diphossugar_trans"/>
</dbReference>
<dbReference type="AlphaFoldDB" id="A0A9P1BSN0"/>
<evidence type="ECO:0000313" key="6">
    <source>
        <dbReference type="Proteomes" id="UP001152797"/>
    </source>
</evidence>
<accession>A0A9P1BSN0</accession>
<dbReference type="SUPFAM" id="SSF53448">
    <property type="entry name" value="Nucleotide-diphospho-sugar transferases"/>
    <property type="match status" value="1"/>
</dbReference>
<dbReference type="GO" id="GO:0016020">
    <property type="term" value="C:membrane"/>
    <property type="evidence" value="ECO:0007669"/>
    <property type="project" value="InterPro"/>
</dbReference>
<name>A0A9P1BSN0_9DINO</name>
<dbReference type="OrthoDB" id="408076at2759"/>
<sequence>MVPWLWWPLVVSSGSPTPCLAKRRFPDARELSHQTLISGLTSSKFKQDIIDLFRSDRYAQTTALDIGAGSGTTTAALAVNFGTVVATEVFWEIDKPWGEVDLTSTDFSKRQFGFHLDPRRLFKRDGSSFNNIVKLHMDAKLPFGLSVLVEQNISAAVIDAQHDFFSVVGETMSVLRHIACCVETIVYHDYCNYNVYGAIQFFVDAGLLAIRKHMGLSTFKDLKCVGSSLPEGVAMRVLRHSAGFWSRLETLYGQYVSNPLYPDPKARERSISAQLLNATRWLLIDGQKLGLRPQQPRAILTMGFAPASSVLEEIPGNPLKDASWGNASEEPLLRRTERLGSVDVFQSEMRSARKLPLLKIPILENEKVVGKVWLEIDREMNLLTMEFEDGRALMGFSFHWSTQLLRLIDNFLHLDAALSRHTGVWIPPGSNAVAMLPHCSGEDYVKAFWWEGVAFSSSEIWLPEILGKLEDSSRVAATLRPAPYYMMTEEKCEVSPDIPLLHDPSRCLEEGAWDIITMISDLENVTSIGSIQGRIMESPGNDTFRLEFDKEGKVTSKKYGKVILSPKQGGGITVTPKTSDVVVVSPQAGNCFDMADMIPPVRGNAYVLVVPINPLYAPPTRVIPNYEKIRFELHFVAEEMTDKHKLQRLLFLTHCSLQSTVDLLSDRYVLLFVHGARAIFVEKSIAHRFCDPLDLNGACSSIEEIWRRGAGCVSSTLHLMKSGVNILEEAESLGDAEWPCSDYMSLDLPQMPADQLVKKLPPEKRHLYEKPTCQSPRAMQHKVPDPANWPHIPGRQHAIDNRGHCLLEQGFCECFPPWRGAICNRPELGLRDANDLAEGIDGGTVIVTMASQHRLHELHFVLSNWWEKFNSRFDHPVLIFHQGLSPRQVAEIRRSSENRVWFADVDRYFQKPGRLPTGPGRLIQATVSESYRLMCRFKATFVLDQPALQGFDWMLWLDSDSYFTGEVEEDFAITMQRQNAIFGYTHVGREDAPVIKNLFDIALLFEAAELGGSKDRPPAAMAQDEGGVLNSDRAFEEGFSETSQNTYFERILSVNSALERGHVLPFGAPAWKGHVPLTDMMILHINSFRTDALRRFTDWIDSWGGWWLYRWGDAAIRAVQLWVMLEAKECYEFDSLPYVHQHFCRCPKEVNAPCTFLGRGAKIFRWSCGAEQETEETMAAAPAIFDNLWSF</sequence>
<dbReference type="InterPro" id="IPR002685">
    <property type="entry name" value="Glyco_trans_15"/>
</dbReference>
<proteinExistence type="inferred from homology"/>
<dbReference type="Gene3D" id="3.90.550.10">
    <property type="entry name" value="Spore Coat Polysaccharide Biosynthesis Protein SpsA, Chain A"/>
    <property type="match status" value="1"/>
</dbReference>
<gene>
    <name evidence="4" type="ORF">C1SCF055_LOCUS6740</name>
</gene>
<dbReference type="Pfam" id="PF01793">
    <property type="entry name" value="Glyco_transf_15"/>
    <property type="match status" value="2"/>
</dbReference>
<feature type="chain" id="PRO_5043269735" evidence="3">
    <location>
        <begin position="22"/>
        <end position="1191"/>
    </location>
</feature>
<organism evidence="4">
    <name type="scientific">Cladocopium goreaui</name>
    <dbReference type="NCBI Taxonomy" id="2562237"/>
    <lineage>
        <taxon>Eukaryota</taxon>
        <taxon>Sar</taxon>
        <taxon>Alveolata</taxon>
        <taxon>Dinophyceae</taxon>
        <taxon>Suessiales</taxon>
        <taxon>Symbiodiniaceae</taxon>
        <taxon>Cladocopium</taxon>
    </lineage>
</organism>
<evidence type="ECO:0000313" key="5">
    <source>
        <dbReference type="EMBL" id="CAL4766041.1"/>
    </source>
</evidence>
<dbReference type="GO" id="GO:0000026">
    <property type="term" value="F:alpha-1,2-mannosyltransferase activity"/>
    <property type="evidence" value="ECO:0007669"/>
    <property type="project" value="TreeGrafter"/>
</dbReference>
<evidence type="ECO:0000313" key="4">
    <source>
        <dbReference type="EMBL" id="CAI3978729.1"/>
    </source>
</evidence>
<reference evidence="5 6" key="2">
    <citation type="submission" date="2024-05" db="EMBL/GenBank/DDBJ databases">
        <authorList>
            <person name="Chen Y."/>
            <person name="Shah S."/>
            <person name="Dougan E. K."/>
            <person name="Thang M."/>
            <person name="Chan C."/>
        </authorList>
    </citation>
    <scope>NUCLEOTIDE SEQUENCE [LARGE SCALE GENOMIC DNA]</scope>
</reference>
<dbReference type="GO" id="GO:0000032">
    <property type="term" value="P:cell wall mannoprotein biosynthetic process"/>
    <property type="evidence" value="ECO:0007669"/>
    <property type="project" value="TreeGrafter"/>
</dbReference>
<reference evidence="4" key="1">
    <citation type="submission" date="2022-10" db="EMBL/GenBank/DDBJ databases">
        <authorList>
            <person name="Chen Y."/>
            <person name="Dougan E. K."/>
            <person name="Chan C."/>
            <person name="Rhodes N."/>
            <person name="Thang M."/>
        </authorList>
    </citation>
    <scope>NUCLEOTIDE SEQUENCE</scope>
</reference>
<comment type="caution">
    <text evidence="4">The sequence shown here is derived from an EMBL/GenBank/DDBJ whole genome shotgun (WGS) entry which is preliminary data.</text>
</comment>
<dbReference type="EMBL" id="CAMXCT030000434">
    <property type="protein sequence ID" value="CAL4766041.1"/>
    <property type="molecule type" value="Genomic_DNA"/>
</dbReference>
<dbReference type="PANTHER" id="PTHR31121">
    <property type="entry name" value="ALPHA-1,2 MANNOSYLTRANSFERASE KTR1"/>
    <property type="match status" value="1"/>
</dbReference>
<keyword evidence="2" id="KW-0808">Transferase</keyword>
<dbReference type="PANTHER" id="PTHR31121:SF6">
    <property type="entry name" value="ALPHA-1,2 MANNOSYLTRANSFERASE KTR1"/>
    <property type="match status" value="1"/>
</dbReference>
<dbReference type="EMBL" id="CAMXCT020000434">
    <property type="protein sequence ID" value="CAL1132104.1"/>
    <property type="molecule type" value="Genomic_DNA"/>
</dbReference>
<keyword evidence="6" id="KW-1185">Reference proteome</keyword>
<comment type="similarity">
    <text evidence="1">Belongs to the glycosyltransferase 15 family.</text>
</comment>
<evidence type="ECO:0000256" key="1">
    <source>
        <dbReference type="ARBA" id="ARBA00007677"/>
    </source>
</evidence>